<keyword evidence="2" id="KW-0408">Iron</keyword>
<dbReference type="RefSeq" id="WP_345426935.1">
    <property type="nucleotide sequence ID" value="NZ_BAABGT010000114.1"/>
</dbReference>
<comment type="similarity">
    <text evidence="1 2">Belongs to the cytochrome P450 family.</text>
</comment>
<proteinExistence type="inferred from homology"/>
<protein>
    <submittedName>
        <fullName evidence="3">Cytochrome P450</fullName>
    </submittedName>
</protein>
<evidence type="ECO:0000256" key="1">
    <source>
        <dbReference type="ARBA" id="ARBA00010617"/>
    </source>
</evidence>
<evidence type="ECO:0000256" key="2">
    <source>
        <dbReference type="RuleBase" id="RU000461"/>
    </source>
</evidence>
<dbReference type="PANTHER" id="PTHR46696">
    <property type="entry name" value="P450, PUTATIVE (EUROFUNG)-RELATED"/>
    <property type="match status" value="1"/>
</dbReference>
<dbReference type="EMBL" id="BAABGT010000114">
    <property type="protein sequence ID" value="GAA4558700.1"/>
    <property type="molecule type" value="Genomic_DNA"/>
</dbReference>
<dbReference type="InterPro" id="IPR001128">
    <property type="entry name" value="Cyt_P450"/>
</dbReference>
<dbReference type="PANTHER" id="PTHR46696:SF6">
    <property type="entry name" value="P450, PUTATIVE (EUROFUNG)-RELATED"/>
    <property type="match status" value="1"/>
</dbReference>
<keyword evidence="2" id="KW-0479">Metal-binding</keyword>
<name>A0ABP8S3K9_9PSEU</name>
<dbReference type="PROSITE" id="PS00086">
    <property type="entry name" value="CYTOCHROME_P450"/>
    <property type="match status" value="1"/>
</dbReference>
<dbReference type="SUPFAM" id="SSF48264">
    <property type="entry name" value="Cytochrome P450"/>
    <property type="match status" value="1"/>
</dbReference>
<dbReference type="InterPro" id="IPR002397">
    <property type="entry name" value="Cyt_P450_B"/>
</dbReference>
<dbReference type="Proteomes" id="UP001501598">
    <property type="component" value="Unassembled WGS sequence"/>
</dbReference>
<dbReference type="Pfam" id="PF00067">
    <property type="entry name" value="p450"/>
    <property type="match status" value="1"/>
</dbReference>
<comment type="caution">
    <text evidence="3">The sequence shown here is derived from an EMBL/GenBank/DDBJ whole genome shotgun (WGS) entry which is preliminary data.</text>
</comment>
<keyword evidence="2" id="KW-0560">Oxidoreductase</keyword>
<evidence type="ECO:0000313" key="3">
    <source>
        <dbReference type="EMBL" id="GAA4558700.1"/>
    </source>
</evidence>
<sequence length="423" mass="46362">MSLEIAANADGRLVCPFDHHSREYAEGHREMFEDLRKAGPVVWSDAYGGFWIATDYVHVREVLKDSETFTVETIDGAREGGTLIPAPRGAAFLAPDTTLFNFFDGQRHDTARAALNPHFSRRRVAELAPLIKATVDRVLDRVLKQGEFDIVYDLAAPITAGIVNDHMGFGLEDPAPFFRAVFSLKRADEAMSGAGNDPVVTTYKEGWAYLGEVVRARRTEPRDDVISALAQAKDGTFTDDEIQGMCMNVIFGAADTTAAFTAHTLTFLADRPDQQAELRADPSKIPAFIREGLRYFNVAMGVARTARRDVDLGGTKIRKGDRIFALIPSANLDPALYDNPGEFDMARPASQHLGFGGGIHSCLGASLAQAIVAADIRGVLERVEAYSIDPENLVRNSDLSFISLFLKAPMRINGMQNRRAAAR</sequence>
<reference evidence="4" key="1">
    <citation type="journal article" date="2019" name="Int. J. Syst. Evol. Microbiol.">
        <title>The Global Catalogue of Microorganisms (GCM) 10K type strain sequencing project: providing services to taxonomists for standard genome sequencing and annotation.</title>
        <authorList>
            <consortium name="The Broad Institute Genomics Platform"/>
            <consortium name="The Broad Institute Genome Sequencing Center for Infectious Disease"/>
            <person name="Wu L."/>
            <person name="Ma J."/>
        </authorList>
    </citation>
    <scope>NUCLEOTIDE SEQUENCE [LARGE SCALE GENOMIC DNA]</scope>
    <source>
        <strain evidence="4">JCM 17906</strain>
    </source>
</reference>
<keyword evidence="4" id="KW-1185">Reference proteome</keyword>
<keyword evidence="2" id="KW-0503">Monooxygenase</keyword>
<dbReference type="InterPro" id="IPR017972">
    <property type="entry name" value="Cyt_P450_CS"/>
</dbReference>
<accession>A0ABP8S3K9</accession>
<organism evidence="3 4">
    <name type="scientific">Pseudonocardia xishanensis</name>
    <dbReference type="NCBI Taxonomy" id="630995"/>
    <lineage>
        <taxon>Bacteria</taxon>
        <taxon>Bacillati</taxon>
        <taxon>Actinomycetota</taxon>
        <taxon>Actinomycetes</taxon>
        <taxon>Pseudonocardiales</taxon>
        <taxon>Pseudonocardiaceae</taxon>
        <taxon>Pseudonocardia</taxon>
    </lineage>
</organism>
<dbReference type="InterPro" id="IPR036396">
    <property type="entry name" value="Cyt_P450_sf"/>
</dbReference>
<evidence type="ECO:0000313" key="4">
    <source>
        <dbReference type="Proteomes" id="UP001501598"/>
    </source>
</evidence>
<dbReference type="PRINTS" id="PR00359">
    <property type="entry name" value="BP450"/>
</dbReference>
<dbReference type="Gene3D" id="1.10.630.10">
    <property type="entry name" value="Cytochrome P450"/>
    <property type="match status" value="1"/>
</dbReference>
<keyword evidence="2" id="KW-0349">Heme</keyword>
<gene>
    <name evidence="3" type="ORF">GCM10023175_65350</name>
</gene>